<organism evidence="2 3">
    <name type="scientific">Cylicocyclus nassatus</name>
    <name type="common">Nematode worm</name>
    <dbReference type="NCBI Taxonomy" id="53992"/>
    <lineage>
        <taxon>Eukaryota</taxon>
        <taxon>Metazoa</taxon>
        <taxon>Ecdysozoa</taxon>
        <taxon>Nematoda</taxon>
        <taxon>Chromadorea</taxon>
        <taxon>Rhabditida</taxon>
        <taxon>Rhabditina</taxon>
        <taxon>Rhabditomorpha</taxon>
        <taxon>Strongyloidea</taxon>
        <taxon>Strongylidae</taxon>
        <taxon>Cylicocyclus</taxon>
    </lineage>
</organism>
<name>A0AA36M504_CYLNA</name>
<keyword evidence="3" id="KW-1185">Reference proteome</keyword>
<feature type="compositionally biased region" description="Low complexity" evidence="1">
    <location>
        <begin position="111"/>
        <end position="123"/>
    </location>
</feature>
<dbReference type="Proteomes" id="UP001176961">
    <property type="component" value="Unassembled WGS sequence"/>
</dbReference>
<gene>
    <name evidence="2" type="ORF">CYNAS_LOCUS11147</name>
</gene>
<evidence type="ECO:0008006" key="4">
    <source>
        <dbReference type="Google" id="ProtNLM"/>
    </source>
</evidence>
<dbReference type="SUPFAM" id="SSF53098">
    <property type="entry name" value="Ribonuclease H-like"/>
    <property type="match status" value="1"/>
</dbReference>
<accession>A0AA36M504</accession>
<feature type="compositionally biased region" description="Acidic residues" evidence="1">
    <location>
        <begin position="124"/>
        <end position="139"/>
    </location>
</feature>
<dbReference type="InterPro" id="IPR012337">
    <property type="entry name" value="RNaseH-like_sf"/>
</dbReference>
<evidence type="ECO:0000256" key="1">
    <source>
        <dbReference type="SAM" id="MobiDB-lite"/>
    </source>
</evidence>
<dbReference type="EMBL" id="CATQJL010000223">
    <property type="protein sequence ID" value="CAJ0599164.1"/>
    <property type="molecule type" value="Genomic_DNA"/>
</dbReference>
<feature type="region of interest" description="Disordered" evidence="1">
    <location>
        <begin position="106"/>
        <end position="139"/>
    </location>
</feature>
<proteinExistence type="predicted"/>
<comment type="caution">
    <text evidence="2">The sequence shown here is derived from an EMBL/GenBank/DDBJ whole genome shotgun (WGS) entry which is preliminary data.</text>
</comment>
<reference evidence="2" key="1">
    <citation type="submission" date="2023-07" db="EMBL/GenBank/DDBJ databases">
        <authorList>
            <consortium name="CYATHOMIX"/>
        </authorList>
    </citation>
    <scope>NUCLEOTIDE SEQUENCE</scope>
    <source>
        <strain evidence="2">N/A</strain>
    </source>
</reference>
<evidence type="ECO:0000313" key="2">
    <source>
        <dbReference type="EMBL" id="CAJ0599164.1"/>
    </source>
</evidence>
<protein>
    <recommendedName>
        <fullName evidence="4">HAT C-terminal dimerisation domain-containing protein</fullName>
    </recommendedName>
</protein>
<dbReference type="AlphaFoldDB" id="A0AA36M504"/>
<sequence length="139" mass="15940">MQEEDLQMELQQYSIHLNRGNARPHAESNPVIWWHNHQQQFPILASSALESVDSERLFSTAGIIFGNKRRQRLLGKTARLFLMINANTNKDTSRACKAWSQREVERYGCHESSNPPSTSSEQSSSEDSEEEFSEESVEL</sequence>
<evidence type="ECO:0000313" key="3">
    <source>
        <dbReference type="Proteomes" id="UP001176961"/>
    </source>
</evidence>